<organism evidence="1 2">
    <name type="scientific">Streptomyces capitiformicae</name>
    <dbReference type="NCBI Taxonomy" id="2014920"/>
    <lineage>
        <taxon>Bacteria</taxon>
        <taxon>Bacillati</taxon>
        <taxon>Actinomycetota</taxon>
        <taxon>Actinomycetes</taxon>
        <taxon>Kitasatosporales</taxon>
        <taxon>Streptomycetaceae</taxon>
        <taxon>Streptomyces</taxon>
    </lineage>
</organism>
<dbReference type="AlphaFoldDB" id="A0A918ZW55"/>
<proteinExistence type="predicted"/>
<reference evidence="1" key="1">
    <citation type="journal article" date="2014" name="Int. J. Syst. Evol. Microbiol.">
        <title>Complete genome sequence of Corynebacterium casei LMG S-19264T (=DSM 44701T), isolated from a smear-ripened cheese.</title>
        <authorList>
            <consortium name="US DOE Joint Genome Institute (JGI-PGF)"/>
            <person name="Walter F."/>
            <person name="Albersmeier A."/>
            <person name="Kalinowski J."/>
            <person name="Ruckert C."/>
        </authorList>
    </citation>
    <scope>NUCLEOTIDE SEQUENCE</scope>
    <source>
        <strain evidence="1">CGMCC 4.7403</strain>
    </source>
</reference>
<comment type="caution">
    <text evidence="1">The sequence shown here is derived from an EMBL/GenBank/DDBJ whole genome shotgun (WGS) entry which is preliminary data.</text>
</comment>
<dbReference type="Proteomes" id="UP000603227">
    <property type="component" value="Unassembled WGS sequence"/>
</dbReference>
<gene>
    <name evidence="1" type="ORF">GCM10017771_95180</name>
</gene>
<accession>A0A918ZW55</accession>
<dbReference type="EMBL" id="BNAT01000079">
    <property type="protein sequence ID" value="GHE71197.1"/>
    <property type="molecule type" value="Genomic_DNA"/>
</dbReference>
<dbReference type="RefSeq" id="WP_189788598.1">
    <property type="nucleotide sequence ID" value="NZ_BNAT01000079.1"/>
</dbReference>
<reference evidence="1" key="2">
    <citation type="submission" date="2020-09" db="EMBL/GenBank/DDBJ databases">
        <authorList>
            <person name="Sun Q."/>
            <person name="Zhou Y."/>
        </authorList>
    </citation>
    <scope>NUCLEOTIDE SEQUENCE</scope>
    <source>
        <strain evidence="1">CGMCC 4.7403</strain>
    </source>
</reference>
<evidence type="ECO:0000313" key="2">
    <source>
        <dbReference type="Proteomes" id="UP000603227"/>
    </source>
</evidence>
<evidence type="ECO:0000313" key="1">
    <source>
        <dbReference type="EMBL" id="GHE71197.1"/>
    </source>
</evidence>
<name>A0A918ZW55_9ACTN</name>
<keyword evidence="2" id="KW-1185">Reference proteome</keyword>
<protein>
    <submittedName>
        <fullName evidence="1">Uncharacterized protein</fullName>
    </submittedName>
</protein>
<sequence>MAPSLRDDIVFVRVSISDPMFRKAQVNGASLWAGGACNAGLLGVDAADATERACIGERACEEAPVIWVRESHEVRLSQDALVDLLRYLLAFFRSHPKMRRPGRKGVAEDE</sequence>